<feature type="region of interest" description="Disordered" evidence="3">
    <location>
        <begin position="1"/>
        <end position="31"/>
    </location>
</feature>
<reference evidence="5" key="1">
    <citation type="submission" date="2017-01" db="EMBL/GenBank/DDBJ databases">
        <authorList>
            <person name="Wang Y."/>
            <person name="White M."/>
            <person name="Kvist S."/>
            <person name="Moncalvo J.-M."/>
        </authorList>
    </citation>
    <scope>NUCLEOTIDE SEQUENCE [LARGE SCALE GENOMIC DNA]</scope>
    <source>
        <strain evidence="5">COL-18-3</strain>
    </source>
</reference>
<accession>A0A1R1PLW9</accession>
<name>A0A1R1PLW9_ZANCU</name>
<protein>
    <submittedName>
        <fullName evidence="4">Uncharacterized protein</fullName>
    </submittedName>
</protein>
<evidence type="ECO:0000313" key="4">
    <source>
        <dbReference type="EMBL" id="OMH81929.1"/>
    </source>
</evidence>
<evidence type="ECO:0000256" key="3">
    <source>
        <dbReference type="SAM" id="MobiDB-lite"/>
    </source>
</evidence>
<dbReference type="EMBL" id="LSSK01000779">
    <property type="protein sequence ID" value="OMH81929.1"/>
    <property type="molecule type" value="Genomic_DNA"/>
</dbReference>
<evidence type="ECO:0000313" key="5">
    <source>
        <dbReference type="Proteomes" id="UP000188320"/>
    </source>
</evidence>
<dbReference type="Proteomes" id="UP000188320">
    <property type="component" value="Unassembled WGS sequence"/>
</dbReference>
<comment type="subcellular location">
    <subcellularLocation>
        <location evidence="1">Cytoplasm</location>
    </subcellularLocation>
</comment>
<comment type="caution">
    <text evidence="4">The sequence shown here is derived from an EMBL/GenBank/DDBJ whole genome shotgun (WGS) entry which is preliminary data.</text>
</comment>
<dbReference type="GO" id="GO:0007017">
    <property type="term" value="P:microtubule-based process"/>
    <property type="evidence" value="ECO:0007669"/>
    <property type="project" value="InterPro"/>
</dbReference>
<feature type="non-terminal residue" evidence="4">
    <location>
        <position position="134"/>
    </location>
</feature>
<dbReference type="GO" id="GO:0005737">
    <property type="term" value="C:cytoplasm"/>
    <property type="evidence" value="ECO:0007669"/>
    <property type="project" value="UniProtKB-SubCell"/>
</dbReference>
<proteinExistence type="predicted"/>
<keyword evidence="2" id="KW-0963">Cytoplasm</keyword>
<dbReference type="OrthoDB" id="4977at2759"/>
<gene>
    <name evidence="4" type="ORF">AX774_g4600</name>
</gene>
<dbReference type="Pfam" id="PF04912">
    <property type="entry name" value="Dynamitin"/>
    <property type="match status" value="1"/>
</dbReference>
<keyword evidence="5" id="KW-1185">Reference proteome</keyword>
<dbReference type="PANTHER" id="PTHR15346">
    <property type="entry name" value="DYNACTIN SUBUNIT"/>
    <property type="match status" value="1"/>
</dbReference>
<dbReference type="AlphaFoldDB" id="A0A1R1PLW9"/>
<organism evidence="4 5">
    <name type="scientific">Zancudomyces culisetae</name>
    <name type="common">Gut fungus</name>
    <name type="synonym">Smittium culisetae</name>
    <dbReference type="NCBI Taxonomy" id="1213189"/>
    <lineage>
        <taxon>Eukaryota</taxon>
        <taxon>Fungi</taxon>
        <taxon>Fungi incertae sedis</taxon>
        <taxon>Zoopagomycota</taxon>
        <taxon>Kickxellomycotina</taxon>
        <taxon>Harpellomycetes</taxon>
        <taxon>Harpellales</taxon>
        <taxon>Legeriomycetaceae</taxon>
        <taxon>Zancudomyces</taxon>
    </lineage>
</organism>
<dbReference type="GO" id="GO:0005869">
    <property type="term" value="C:dynactin complex"/>
    <property type="evidence" value="ECO:0007669"/>
    <property type="project" value="InterPro"/>
</dbReference>
<evidence type="ECO:0000256" key="2">
    <source>
        <dbReference type="ARBA" id="ARBA00022490"/>
    </source>
</evidence>
<dbReference type="InterPro" id="IPR028133">
    <property type="entry name" value="Dynamitin"/>
</dbReference>
<sequence length="134" mass="15535">MSTANSSKYHGLPDVAFDQPDVYETPDVQEKTEPELNINFVTENKELDIHNLDIKDAKNYFGIKDKTNSDKENSAEKYRRALYKSYLLENIENEISVYPSTKSQYNEGLFTETPLEKLTRLTFEIQDLQSSLEN</sequence>
<evidence type="ECO:0000256" key="1">
    <source>
        <dbReference type="ARBA" id="ARBA00004496"/>
    </source>
</evidence>